<protein>
    <submittedName>
        <fullName evidence="1">Uncharacterized protein</fullName>
    </submittedName>
</protein>
<sequence length="192" mass="21884">MAESATGTFLFPPIEYDGVSGYIDFWTKTPISDRVLSNFMTAYKARRAAWIEEEVEKWGLEKDADPEWSRWAMNPTTTKAEMQASWREARSEEIHRLAGLRPWRIPSTQVRGIAIAARMYVCCASFSEAEQAAIESYEITYARGVAPKSVKAIFDEWHLDEFADDAFVDQDVAVTLQLEELQRSVTSLLDND</sequence>
<organism evidence="1 2">
    <name type="scientific">Rathayibacter rathayi</name>
    <name type="common">Corynebacterium rathayi</name>
    <dbReference type="NCBI Taxonomy" id="33887"/>
    <lineage>
        <taxon>Bacteria</taxon>
        <taxon>Bacillati</taxon>
        <taxon>Actinomycetota</taxon>
        <taxon>Actinomycetes</taxon>
        <taxon>Micrococcales</taxon>
        <taxon>Microbacteriaceae</taxon>
        <taxon>Rathayibacter</taxon>
    </lineage>
</organism>
<gene>
    <name evidence="1" type="ORF">C5C40_02975</name>
</gene>
<name>A0ABX5AEJ2_RATRA</name>
<dbReference type="Proteomes" id="UP000239698">
    <property type="component" value="Unassembled WGS sequence"/>
</dbReference>
<evidence type="ECO:0000313" key="2">
    <source>
        <dbReference type="Proteomes" id="UP000239698"/>
    </source>
</evidence>
<proteinExistence type="predicted"/>
<dbReference type="EMBL" id="PSVT01000003">
    <property type="protein sequence ID" value="PPH79312.1"/>
    <property type="molecule type" value="Genomic_DNA"/>
</dbReference>
<keyword evidence="2" id="KW-1185">Reference proteome</keyword>
<evidence type="ECO:0000313" key="1">
    <source>
        <dbReference type="EMBL" id="PPH79312.1"/>
    </source>
</evidence>
<dbReference type="RefSeq" id="WP_104248572.1">
    <property type="nucleotide sequence ID" value="NZ_PSUD01000002.1"/>
</dbReference>
<reference evidence="1 2" key="1">
    <citation type="submission" date="2018-02" db="EMBL/GenBank/DDBJ databases">
        <title>Bacteriophage NCPPB3778 and a type I-E CRISPR drive the evolution of the US Biological Select Agent, Rathayibacter toxicus.</title>
        <authorList>
            <person name="Davis E.W.II."/>
            <person name="Tabima J.F."/>
            <person name="Weisberg A.J."/>
            <person name="Lopes L.D."/>
            <person name="Wiseman M.S."/>
            <person name="Wiseman M.S."/>
            <person name="Pupko T."/>
            <person name="Belcher M.S."/>
            <person name="Sechler A.J."/>
            <person name="Tancos M.A."/>
            <person name="Schroeder B.K."/>
            <person name="Murray T.D."/>
            <person name="Luster D.G."/>
            <person name="Schneider W.L."/>
            <person name="Rogers E."/>
            <person name="Andreote F.D."/>
            <person name="Grunwald N.J."/>
            <person name="Putnam M.L."/>
            <person name="Chang J.H."/>
        </authorList>
    </citation>
    <scope>NUCLEOTIDE SEQUENCE [LARGE SCALE GENOMIC DNA]</scope>
    <source>
        <strain evidence="1 2">AY1D6</strain>
    </source>
</reference>
<comment type="caution">
    <text evidence="1">The sequence shown here is derived from an EMBL/GenBank/DDBJ whole genome shotgun (WGS) entry which is preliminary data.</text>
</comment>
<accession>A0ABX5AEJ2</accession>